<dbReference type="KEGG" id="vg:32878148"/>
<feature type="compositionally biased region" description="Polar residues" evidence="1">
    <location>
        <begin position="543"/>
        <end position="566"/>
    </location>
</feature>
<feature type="compositionally biased region" description="Basic and acidic residues" evidence="1">
    <location>
        <begin position="567"/>
        <end position="584"/>
    </location>
</feature>
<name>A0A1X9T538_9VIRU</name>
<evidence type="ECO:0000313" key="2">
    <source>
        <dbReference type="EMBL" id="ARR28814.1"/>
    </source>
</evidence>
<feature type="region of interest" description="Disordered" evidence="1">
    <location>
        <begin position="534"/>
        <end position="591"/>
    </location>
</feature>
<evidence type="ECO:0000256" key="1">
    <source>
        <dbReference type="SAM" id="MobiDB-lite"/>
    </source>
</evidence>
<sequence>MPLRITDLSIVGVNYFVDYLRKTEHLKNYPSLNLLVESTIMYHCLLKDFVTPNQTALAVSVTKFFNRSNSGSENVPGIGPSVARYLPLSQEDATTLSREILGTPDYQQILSNFIRHRYVLGEAVLQPMGVYTHELENQRMVYHSNNGHVFELTTFGNKGVLHARLAANSVQDYLNGCSRHFWRKLYLSENAPTAQNPQTKFLLKKRIKATNPNYPHCIINKPPSGMVSIGTVANFKISQFSTIAQQKDHEHLLETIEECNGAFFQIALEDQHFDVFLHILKEDCLLELLKRFTGQQVINLSFEDLKFVGVLSMKSKRGGYVGYRLLAKNLKGKLFLCNTTIGRYYDIFSDVSQLKSNDLQSQFLPEEDSLTEDDFYPYPCMFPVTDETANNAVLCAILQTMCPLYQNGGWVANSPTFDLNYHNYYLNPPLEHYYYVAEPSPLKCFRHVSKINLQAQQYAMFCQDSEENMLTSRKESLQSMLNAISTAINTDIAGLGKRFGITAEDNLQDQNVILTPSENIFTILYDDNLEDGNCSSKDKDQMQKSVENADVGSTSDETPDVTTSQQSEREDVSQKRSFPKEQHNTKKMKPC</sequence>
<dbReference type="Proteomes" id="UP000203507">
    <property type="component" value="Segment"/>
</dbReference>
<dbReference type="EMBL" id="KX832224">
    <property type="protein sequence ID" value="ARR28814.1"/>
    <property type="molecule type" value="Genomic_DNA"/>
</dbReference>
<dbReference type="RefSeq" id="YP_009362323.1">
    <property type="nucleotide sequence ID" value="NC_034618.1"/>
</dbReference>
<protein>
    <submittedName>
        <fullName evidence="2">Protein binding motif protein</fullName>
    </submittedName>
</protein>
<reference evidence="2" key="1">
    <citation type="journal article" date="2017" name="Vet. Pathol.">
        <title>Ranid Herpesvirus 3 and Proliferative Dermatitis in Free-Ranging Wild Common Frogs (Rana Temporaria).</title>
        <authorList>
            <person name="Origgi F.C."/>
            <person name="Schmidt B.R."/>
            <person name="Lohmann P."/>
            <person name="Otten P."/>
            <person name="Akdesir E."/>
            <person name="Gaschen V."/>
            <person name="Aguilar-Bultet L."/>
            <person name="Wahli T."/>
            <person name="Sattler U."/>
            <person name="Stoffel M.H."/>
        </authorList>
    </citation>
    <scope>NUCLEOTIDE SEQUENCE [LARGE SCALE GENOMIC DNA]</scope>
    <source>
        <strain evidence="2">FO1_2015</strain>
    </source>
</reference>
<organism evidence="2">
    <name type="scientific">Ranid herpesvirus 3</name>
    <dbReference type="NCBI Taxonomy" id="1987509"/>
    <lineage>
        <taxon>Viruses</taxon>
        <taxon>Duplodnaviria</taxon>
        <taxon>Heunggongvirae</taxon>
        <taxon>Peploviricota</taxon>
        <taxon>Herviviricetes</taxon>
        <taxon>Herpesvirales</taxon>
        <taxon>Alloherpesviridae</taxon>
        <taxon>Batravirus</taxon>
        <taxon>Batravirus ranidallo3</taxon>
    </lineage>
</organism>
<accession>A0A1X9T538</accession>
<dbReference type="GeneID" id="32878148"/>
<evidence type="ECO:0000313" key="3">
    <source>
        <dbReference type="Proteomes" id="UP000203507"/>
    </source>
</evidence>
<keyword evidence="3" id="KW-1185">Reference proteome</keyword>
<proteinExistence type="predicted"/>